<accession>A0ACC0DCB2</accession>
<gene>
    <name evidence="1" type="ORF">F4821DRAFT_29900</name>
</gene>
<evidence type="ECO:0000313" key="2">
    <source>
        <dbReference type="Proteomes" id="UP001497680"/>
    </source>
</evidence>
<reference evidence="1 2" key="1">
    <citation type="journal article" date="2022" name="New Phytol.">
        <title>Ecological generalism drives hyperdiversity of secondary metabolite gene clusters in xylarialean endophytes.</title>
        <authorList>
            <person name="Franco M.E.E."/>
            <person name="Wisecaver J.H."/>
            <person name="Arnold A.E."/>
            <person name="Ju Y.M."/>
            <person name="Slot J.C."/>
            <person name="Ahrendt S."/>
            <person name="Moore L.P."/>
            <person name="Eastman K.E."/>
            <person name="Scott K."/>
            <person name="Konkel Z."/>
            <person name="Mondo S.J."/>
            <person name="Kuo A."/>
            <person name="Hayes R.D."/>
            <person name="Haridas S."/>
            <person name="Andreopoulos B."/>
            <person name="Riley R."/>
            <person name="LaButti K."/>
            <person name="Pangilinan J."/>
            <person name="Lipzen A."/>
            <person name="Amirebrahimi M."/>
            <person name="Yan J."/>
            <person name="Adam C."/>
            <person name="Keymanesh K."/>
            <person name="Ng V."/>
            <person name="Louie K."/>
            <person name="Northen T."/>
            <person name="Drula E."/>
            <person name="Henrissat B."/>
            <person name="Hsieh H.M."/>
            <person name="Youens-Clark K."/>
            <person name="Lutzoni F."/>
            <person name="Miadlikowska J."/>
            <person name="Eastwood D.C."/>
            <person name="Hamelin R.C."/>
            <person name="Grigoriev I.V."/>
            <person name="U'Ren J.M."/>
        </authorList>
    </citation>
    <scope>NUCLEOTIDE SEQUENCE [LARGE SCALE GENOMIC DNA]</scope>
    <source>
        <strain evidence="1 2">ER1909</strain>
    </source>
</reference>
<proteinExistence type="predicted"/>
<comment type="caution">
    <text evidence="1">The sequence shown here is derived from an EMBL/GenBank/DDBJ whole genome shotgun (WGS) entry which is preliminary data.</text>
</comment>
<dbReference type="Proteomes" id="UP001497680">
    <property type="component" value="Unassembled WGS sequence"/>
</dbReference>
<protein>
    <submittedName>
        <fullName evidence="1">Ribonucleotide reductase</fullName>
    </submittedName>
</protein>
<organism evidence="1 2">
    <name type="scientific">Hypoxylon rubiginosum</name>
    <dbReference type="NCBI Taxonomy" id="110542"/>
    <lineage>
        <taxon>Eukaryota</taxon>
        <taxon>Fungi</taxon>
        <taxon>Dikarya</taxon>
        <taxon>Ascomycota</taxon>
        <taxon>Pezizomycotina</taxon>
        <taxon>Sordariomycetes</taxon>
        <taxon>Xylariomycetidae</taxon>
        <taxon>Xylariales</taxon>
        <taxon>Hypoxylaceae</taxon>
        <taxon>Hypoxylon</taxon>
    </lineage>
</organism>
<dbReference type="EMBL" id="MU394291">
    <property type="protein sequence ID" value="KAI6090391.1"/>
    <property type="molecule type" value="Genomic_DNA"/>
</dbReference>
<name>A0ACC0DCB2_9PEZI</name>
<evidence type="ECO:0000313" key="1">
    <source>
        <dbReference type="EMBL" id="KAI6090391.1"/>
    </source>
</evidence>
<keyword evidence="2" id="KW-1185">Reference proteome</keyword>
<sequence length="411" mass="46625">MASEITPSKKAASGIESLKMESPIKKINLGKENTTFDADVDTIANKIESHKPTEKEQEKKELAVAPTIKSEEADEPILQENPQRFVLFPIKYHEIWQMYKKHEASFWTAEEIDLSKDLHDWNNKLNDDEKFFVSHILAFFAASDGIVNENLVERFSGEVQIPEARCFYGFQIMMENIHSETYSLLIDTYIKEPAQKTHLFNAIDTIPCIRRKADWALQWISDKNSTFAQRLIAFAAVEGIFFSGAFASIFWLKKRGLMPGLTFSNELISRDEGLHTDFACLLFTHLKNRPGKDVIEKIITDAVVIEKEFLTEALPCALLGMNSNLMKQYIEFVADRLLVALGNDKVYRSTNPFDFMENISLGGKTNFFEKRVGDYQKAGVMASTKKNTDDAATPTEGQGENGGDFSFDDDF</sequence>